<dbReference type="EMBL" id="FN653044">
    <property type="protein sequence ID" value="CBY24213.1"/>
    <property type="molecule type" value="Genomic_DNA"/>
</dbReference>
<keyword evidence="5" id="KW-0479">Metal-binding</keyword>
<dbReference type="GO" id="GO:0048488">
    <property type="term" value="P:synaptic vesicle endocytosis"/>
    <property type="evidence" value="ECO:0007669"/>
    <property type="project" value="TreeGrafter"/>
</dbReference>
<evidence type="ECO:0000256" key="12">
    <source>
        <dbReference type="SAM" id="Phobius"/>
    </source>
</evidence>
<dbReference type="GO" id="GO:0031045">
    <property type="term" value="C:dense core granule"/>
    <property type="evidence" value="ECO:0007669"/>
    <property type="project" value="TreeGrafter"/>
</dbReference>
<reference evidence="14" key="1">
    <citation type="journal article" date="2010" name="Science">
        <title>Plasticity of animal genome architecture unmasked by rapid evolution of a pelagic tunicate.</title>
        <authorList>
            <person name="Denoeud F."/>
            <person name="Henriet S."/>
            <person name="Mungpakdee S."/>
            <person name="Aury J.M."/>
            <person name="Da Silva C."/>
            <person name="Brinkmann H."/>
            <person name="Mikhaleva J."/>
            <person name="Olsen L.C."/>
            <person name="Jubin C."/>
            <person name="Canestro C."/>
            <person name="Bouquet J.M."/>
            <person name="Danks G."/>
            <person name="Poulain J."/>
            <person name="Campsteijn C."/>
            <person name="Adamski M."/>
            <person name="Cross I."/>
            <person name="Yadetie F."/>
            <person name="Muffato M."/>
            <person name="Louis A."/>
            <person name="Butcher S."/>
            <person name="Tsagkogeorga G."/>
            <person name="Konrad A."/>
            <person name="Singh S."/>
            <person name="Jensen M.F."/>
            <person name="Cong E.H."/>
            <person name="Eikeseth-Otteraa H."/>
            <person name="Noel B."/>
            <person name="Anthouard V."/>
            <person name="Porcel B.M."/>
            <person name="Kachouri-Lafond R."/>
            <person name="Nishino A."/>
            <person name="Ugolini M."/>
            <person name="Chourrout P."/>
            <person name="Nishida H."/>
            <person name="Aasland R."/>
            <person name="Huzurbazar S."/>
            <person name="Westhof E."/>
            <person name="Delsuc F."/>
            <person name="Lehrach H."/>
            <person name="Reinhardt R."/>
            <person name="Weissenbach J."/>
            <person name="Roy S.W."/>
            <person name="Artiguenave F."/>
            <person name="Postlethwait J.H."/>
            <person name="Manak J.R."/>
            <person name="Thompson E.M."/>
            <person name="Jaillon O."/>
            <person name="Du Pasquier L."/>
            <person name="Boudinot P."/>
            <person name="Liberles D.A."/>
            <person name="Volff J.N."/>
            <person name="Philippe H."/>
            <person name="Lenhard B."/>
            <person name="Roest Crollius H."/>
            <person name="Wincker P."/>
            <person name="Chourrout D."/>
        </authorList>
    </citation>
    <scope>NUCLEOTIDE SEQUENCE [LARGE SCALE GENOMIC DNA]</scope>
</reference>
<dbReference type="GO" id="GO:0030276">
    <property type="term" value="F:clathrin binding"/>
    <property type="evidence" value="ECO:0007669"/>
    <property type="project" value="TreeGrafter"/>
</dbReference>
<dbReference type="PRINTS" id="PR00399">
    <property type="entry name" value="SYNAPTOTAGMN"/>
</dbReference>
<protein>
    <recommendedName>
        <fullName evidence="13">C2 domain-containing protein</fullName>
    </recommendedName>
</protein>
<keyword evidence="8 12" id="KW-1133">Transmembrane helix</keyword>
<dbReference type="OrthoDB" id="67700at2759"/>
<dbReference type="GO" id="GO:0001786">
    <property type="term" value="F:phosphatidylserine binding"/>
    <property type="evidence" value="ECO:0007669"/>
    <property type="project" value="TreeGrafter"/>
</dbReference>
<dbReference type="GO" id="GO:0005886">
    <property type="term" value="C:plasma membrane"/>
    <property type="evidence" value="ECO:0007669"/>
    <property type="project" value="TreeGrafter"/>
</dbReference>
<dbReference type="SMART" id="SM00239">
    <property type="entry name" value="C2"/>
    <property type="match status" value="2"/>
</dbReference>
<dbReference type="GO" id="GO:0000149">
    <property type="term" value="F:SNARE binding"/>
    <property type="evidence" value="ECO:0007669"/>
    <property type="project" value="TreeGrafter"/>
</dbReference>
<keyword evidence="16" id="KW-1185">Reference proteome</keyword>
<keyword evidence="4 12" id="KW-0812">Transmembrane</keyword>
<dbReference type="AlphaFoldDB" id="E4XF29"/>
<keyword evidence="7" id="KW-0106">Calcium</keyword>
<dbReference type="Proteomes" id="UP000001307">
    <property type="component" value="Unassembled WGS sequence"/>
</dbReference>
<dbReference type="GO" id="GO:0048791">
    <property type="term" value="P:calcium ion-regulated exocytosis of neurotransmitter"/>
    <property type="evidence" value="ECO:0007669"/>
    <property type="project" value="TreeGrafter"/>
</dbReference>
<sequence>MREKREIASADVMDSMKKTASKGLKYSEELFNKETEKIQEATGLPQWAVIALAVITAIVAFCILICVCKKCICKKRKKTKKGNQKEQVIDMSQFKNLGEELDEVSKKEDTDEKKKEKLGTLRFSLDYDFEANNLKVHVMNANDLPAMDLNGTSDPYVKVYVLPDKKKKFETKVQKKSLDPVFDETFNFKVLYKEIGSKTVVFAVYDFDRFGKHDIIGKIEVPLNSIDLGQIFETTKELEAADKDSEKLGDVCFSLRYVPTSGKFTVVILEAKNLKKMDACGLSDPYVKVNLMQNGKRLKKKKTTVKKNTLNPYYNESFSFEVPFEQIQKVTVVITVLDYDQVGSNDPIGKVVVGCGASGQELKHWSDMLSAPRRPIASWHSLQPAEDDK</sequence>
<evidence type="ECO:0000256" key="3">
    <source>
        <dbReference type="ARBA" id="ARBA00006996"/>
    </source>
</evidence>
<dbReference type="CDD" id="cd08402">
    <property type="entry name" value="C2B_Synaptotagmin-1"/>
    <property type="match status" value="1"/>
</dbReference>
<dbReference type="GO" id="GO:0005544">
    <property type="term" value="F:calcium-dependent phospholipid binding"/>
    <property type="evidence" value="ECO:0007669"/>
    <property type="project" value="TreeGrafter"/>
</dbReference>
<keyword evidence="11" id="KW-0968">Cytoplasmic vesicle</keyword>
<feature type="transmembrane region" description="Helical" evidence="12">
    <location>
        <begin position="47"/>
        <end position="68"/>
    </location>
</feature>
<organism evidence="14">
    <name type="scientific">Oikopleura dioica</name>
    <name type="common">Tunicate</name>
    <dbReference type="NCBI Taxonomy" id="34765"/>
    <lineage>
        <taxon>Eukaryota</taxon>
        <taxon>Metazoa</taxon>
        <taxon>Chordata</taxon>
        <taxon>Tunicata</taxon>
        <taxon>Appendicularia</taxon>
        <taxon>Copelata</taxon>
        <taxon>Oikopleuridae</taxon>
        <taxon>Oikopleura</taxon>
    </lineage>
</organism>
<dbReference type="PRINTS" id="PR00360">
    <property type="entry name" value="C2DOMAIN"/>
</dbReference>
<dbReference type="InterPro" id="IPR035892">
    <property type="entry name" value="C2_domain_sf"/>
</dbReference>
<comment type="subcellular location">
    <subcellularLocation>
        <location evidence="2">Cytoplasmic vesicle</location>
        <location evidence="2">Secretory vesicle</location>
        <location evidence="2">Synaptic vesicle membrane</location>
        <topology evidence="2">Single-pass membrane protein</topology>
    </subcellularLocation>
</comment>
<dbReference type="GO" id="GO:0030424">
    <property type="term" value="C:axon"/>
    <property type="evidence" value="ECO:0007669"/>
    <property type="project" value="TreeGrafter"/>
</dbReference>
<dbReference type="Proteomes" id="UP000011014">
    <property type="component" value="Unassembled WGS sequence"/>
</dbReference>
<dbReference type="Gene3D" id="2.60.40.150">
    <property type="entry name" value="C2 domain"/>
    <property type="match status" value="2"/>
</dbReference>
<dbReference type="FunCoup" id="E4XF29">
    <property type="interactions" value="24"/>
</dbReference>
<evidence type="ECO:0000256" key="2">
    <source>
        <dbReference type="ARBA" id="ARBA00004254"/>
    </source>
</evidence>
<evidence type="ECO:0000313" key="14">
    <source>
        <dbReference type="EMBL" id="CBY24213.1"/>
    </source>
</evidence>
<dbReference type="GO" id="GO:0005509">
    <property type="term" value="F:calcium ion binding"/>
    <property type="evidence" value="ECO:0007669"/>
    <property type="project" value="TreeGrafter"/>
</dbReference>
<dbReference type="PANTHER" id="PTHR10024:SF227">
    <property type="entry name" value="SYNAPTOTAGMIN 1"/>
    <property type="match status" value="1"/>
</dbReference>
<feature type="domain" description="C2" evidence="13">
    <location>
        <begin position="117"/>
        <end position="236"/>
    </location>
</feature>
<evidence type="ECO:0000256" key="11">
    <source>
        <dbReference type="ARBA" id="ARBA00023329"/>
    </source>
</evidence>
<evidence type="ECO:0000256" key="8">
    <source>
        <dbReference type="ARBA" id="ARBA00022989"/>
    </source>
</evidence>
<comment type="cofactor">
    <cofactor evidence="1">
        <name>Ca(2+)</name>
        <dbReference type="ChEBI" id="CHEBI:29108"/>
    </cofactor>
</comment>
<evidence type="ECO:0000259" key="13">
    <source>
        <dbReference type="PROSITE" id="PS50004"/>
    </source>
</evidence>
<evidence type="ECO:0000256" key="4">
    <source>
        <dbReference type="ARBA" id="ARBA00022692"/>
    </source>
</evidence>
<evidence type="ECO:0000256" key="1">
    <source>
        <dbReference type="ARBA" id="ARBA00001913"/>
    </source>
</evidence>
<dbReference type="FunFam" id="2.60.40.150:FF:000007">
    <property type="entry name" value="Synaptotagmin 1"/>
    <property type="match status" value="1"/>
</dbReference>
<evidence type="ECO:0000256" key="9">
    <source>
        <dbReference type="ARBA" id="ARBA00023018"/>
    </source>
</evidence>
<dbReference type="FunFam" id="2.60.40.150:FF:000016">
    <property type="entry name" value="Synaptotagmin 1"/>
    <property type="match status" value="1"/>
</dbReference>
<dbReference type="Pfam" id="PF00168">
    <property type="entry name" value="C2"/>
    <property type="match status" value="2"/>
</dbReference>
<evidence type="ECO:0000256" key="10">
    <source>
        <dbReference type="ARBA" id="ARBA00023136"/>
    </source>
</evidence>
<keyword evidence="10 12" id="KW-0472">Membrane</keyword>
<name>E4XF29_OIKDI</name>
<accession>E4XF29</accession>
<dbReference type="GO" id="GO:0030672">
    <property type="term" value="C:synaptic vesicle membrane"/>
    <property type="evidence" value="ECO:0007669"/>
    <property type="project" value="UniProtKB-SubCell"/>
</dbReference>
<keyword evidence="6" id="KW-0677">Repeat</keyword>
<keyword evidence="9" id="KW-0770">Synapse</keyword>
<evidence type="ECO:0000256" key="7">
    <source>
        <dbReference type="ARBA" id="ARBA00022837"/>
    </source>
</evidence>
<dbReference type="SUPFAM" id="SSF49562">
    <property type="entry name" value="C2 domain (Calcium/lipid-binding domain, CaLB)"/>
    <property type="match status" value="2"/>
</dbReference>
<evidence type="ECO:0000313" key="16">
    <source>
        <dbReference type="Proteomes" id="UP000001307"/>
    </source>
</evidence>
<dbReference type="InterPro" id="IPR000008">
    <property type="entry name" value="C2_dom"/>
</dbReference>
<evidence type="ECO:0000313" key="15">
    <source>
        <dbReference type="EMBL" id="CBY39439.1"/>
    </source>
</evidence>
<dbReference type="EMBL" id="FN655531">
    <property type="protein sequence ID" value="CBY39439.1"/>
    <property type="molecule type" value="Genomic_DNA"/>
</dbReference>
<feature type="domain" description="C2" evidence="13">
    <location>
        <begin position="247"/>
        <end position="380"/>
    </location>
</feature>
<evidence type="ECO:0000256" key="5">
    <source>
        <dbReference type="ARBA" id="ARBA00022723"/>
    </source>
</evidence>
<proteinExistence type="inferred from homology"/>
<dbReference type="PROSITE" id="PS50004">
    <property type="entry name" value="C2"/>
    <property type="match status" value="2"/>
</dbReference>
<comment type="similarity">
    <text evidence="3">Belongs to the synaptotagmin family.</text>
</comment>
<dbReference type="PANTHER" id="PTHR10024">
    <property type="entry name" value="SYNAPTOTAGMIN"/>
    <property type="match status" value="1"/>
</dbReference>
<gene>
    <name evidence="14" type="ORF">GSOID_T00009562001</name>
    <name evidence="15" type="ORF">GSOID_T00020005001</name>
</gene>
<dbReference type="InParanoid" id="E4XF29"/>
<evidence type="ECO:0000256" key="6">
    <source>
        <dbReference type="ARBA" id="ARBA00022737"/>
    </source>
</evidence>
<dbReference type="InterPro" id="IPR001565">
    <property type="entry name" value="Synaptotagmin"/>
</dbReference>